<evidence type="ECO:0000256" key="10">
    <source>
        <dbReference type="ARBA" id="ARBA00029605"/>
    </source>
</evidence>
<proteinExistence type="inferred from homology"/>
<comment type="similarity">
    <text evidence="3 11 13">Belongs to the peptidase S33 family.</text>
</comment>
<dbReference type="PIRSF" id="PIRSF006431">
    <property type="entry name" value="Pept_S33"/>
    <property type="match status" value="1"/>
</dbReference>
<evidence type="ECO:0000256" key="7">
    <source>
        <dbReference type="ARBA" id="ARBA00022490"/>
    </source>
</evidence>
<dbReference type="InterPro" id="IPR029058">
    <property type="entry name" value="AB_hydrolase_fold"/>
</dbReference>
<dbReference type="Pfam" id="PF00561">
    <property type="entry name" value="Abhydrolase_1"/>
    <property type="match status" value="1"/>
</dbReference>
<dbReference type="NCBIfam" id="TIGR01249">
    <property type="entry name" value="pro_imino_pep_1"/>
    <property type="match status" value="1"/>
</dbReference>
<evidence type="ECO:0000256" key="6">
    <source>
        <dbReference type="ARBA" id="ARBA00022438"/>
    </source>
</evidence>
<feature type="domain" description="AB hydrolase-1" evidence="14">
    <location>
        <begin position="24"/>
        <end position="281"/>
    </location>
</feature>
<evidence type="ECO:0000256" key="5">
    <source>
        <dbReference type="ARBA" id="ARBA00021843"/>
    </source>
</evidence>
<evidence type="ECO:0000256" key="12">
    <source>
        <dbReference type="PIRSR" id="PIRSR006431-1"/>
    </source>
</evidence>
<evidence type="ECO:0000313" key="16">
    <source>
        <dbReference type="Proteomes" id="UP000278792"/>
    </source>
</evidence>
<evidence type="ECO:0000256" key="3">
    <source>
        <dbReference type="ARBA" id="ARBA00010088"/>
    </source>
</evidence>
<dbReference type="PRINTS" id="PR00793">
    <property type="entry name" value="PROAMNOPTASE"/>
</dbReference>
<dbReference type="AlphaFoldDB" id="A0A3N3E059"/>
<name>A0A3N3E059_9VIBR</name>
<feature type="active site" description="Nucleophile" evidence="12">
    <location>
        <position position="98"/>
    </location>
</feature>
<gene>
    <name evidence="15" type="primary">pip</name>
    <name evidence="15" type="ORF">EGH82_11485</name>
</gene>
<dbReference type="SUPFAM" id="SSF53474">
    <property type="entry name" value="alpha/beta-Hydrolases"/>
    <property type="match status" value="1"/>
</dbReference>
<evidence type="ECO:0000256" key="2">
    <source>
        <dbReference type="ARBA" id="ARBA00004496"/>
    </source>
</evidence>
<keyword evidence="6 11" id="KW-0031">Aminopeptidase</keyword>
<evidence type="ECO:0000256" key="13">
    <source>
        <dbReference type="RuleBase" id="RU003421"/>
    </source>
</evidence>
<evidence type="ECO:0000256" key="4">
    <source>
        <dbReference type="ARBA" id="ARBA00012568"/>
    </source>
</evidence>
<dbReference type="Proteomes" id="UP000278792">
    <property type="component" value="Unassembled WGS sequence"/>
</dbReference>
<dbReference type="GO" id="GO:0006508">
    <property type="term" value="P:proteolysis"/>
    <property type="evidence" value="ECO:0007669"/>
    <property type="project" value="UniProtKB-KW"/>
</dbReference>
<comment type="caution">
    <text evidence="15">The sequence shown here is derived from an EMBL/GenBank/DDBJ whole genome shotgun (WGS) entry which is preliminary data.</text>
</comment>
<evidence type="ECO:0000256" key="8">
    <source>
        <dbReference type="ARBA" id="ARBA00022670"/>
    </source>
</evidence>
<protein>
    <recommendedName>
        <fullName evidence="5 11">Proline iminopeptidase</fullName>
        <shortName evidence="11">PIP</shortName>
        <ecNumber evidence="4 11">3.4.11.5</ecNumber>
    </recommendedName>
    <alternativeName>
        <fullName evidence="10 11">Prolyl aminopeptidase</fullName>
    </alternativeName>
</protein>
<dbReference type="InterPro" id="IPR002410">
    <property type="entry name" value="Peptidase_S33"/>
</dbReference>
<dbReference type="Gene3D" id="3.40.50.1820">
    <property type="entry name" value="alpha/beta hydrolase"/>
    <property type="match status" value="1"/>
</dbReference>
<accession>A0A3N3E059</accession>
<keyword evidence="9 11" id="KW-0378">Hydrolase</keyword>
<comment type="catalytic activity">
    <reaction evidence="1 11 13">
        <text>Release of N-terminal proline from a peptide.</text>
        <dbReference type="EC" id="3.4.11.5"/>
    </reaction>
</comment>
<dbReference type="GO" id="GO:0005737">
    <property type="term" value="C:cytoplasm"/>
    <property type="evidence" value="ECO:0007669"/>
    <property type="project" value="UniProtKB-SubCell"/>
</dbReference>
<dbReference type="InterPro" id="IPR000073">
    <property type="entry name" value="AB_hydrolase_1"/>
</dbReference>
<evidence type="ECO:0000313" key="15">
    <source>
        <dbReference type="EMBL" id="ROV59970.1"/>
    </source>
</evidence>
<evidence type="ECO:0000256" key="1">
    <source>
        <dbReference type="ARBA" id="ARBA00001585"/>
    </source>
</evidence>
<keyword evidence="8 11" id="KW-0645">Protease</keyword>
<dbReference type="PANTHER" id="PTHR43722:SF1">
    <property type="entry name" value="PROLINE IMINOPEPTIDASE"/>
    <property type="match status" value="1"/>
</dbReference>
<dbReference type="EC" id="3.4.11.5" evidence="4 11"/>
<sequence>MPAEAGETRHQIYVEECGNPNGIPVLFVHGGPGSGCNTNHRRFFNPSLYRIVLFDQRGCGRSKPYGCIDANTTQHLVQDIEYIRKQLNISDWILFGGSWGATLSLVYAKTYSHRVKALVLRGVFLARKEDILWVYGDQGAAKYFPEQWSALISSLGISKSQKPLSGFWNALFDNDSNRSIKHKKALCQWESCLVKLDSQLTEFDEHKLAQDLSKVIQLYYCINGCFLEGMPILESLGVLKQIPTYIVHGQYDMVCPPEQAWLLHQAMPHSVLNLVARSGHVADEPNILNSLIFLMDQLVESKFCADS</sequence>
<evidence type="ECO:0000259" key="14">
    <source>
        <dbReference type="Pfam" id="PF00561"/>
    </source>
</evidence>
<evidence type="ECO:0000256" key="11">
    <source>
        <dbReference type="PIRNR" id="PIRNR006431"/>
    </source>
</evidence>
<keyword evidence="7 11" id="KW-0963">Cytoplasm</keyword>
<dbReference type="InterPro" id="IPR005944">
    <property type="entry name" value="Pro_iminopeptidase"/>
</dbReference>
<evidence type="ECO:0000256" key="9">
    <source>
        <dbReference type="ARBA" id="ARBA00022801"/>
    </source>
</evidence>
<reference evidence="15 16" key="1">
    <citation type="submission" date="2018-11" db="EMBL/GenBank/DDBJ databases">
        <title>Vibrio ponticus strain CAIM 1751 pathogenic for the snapper Lutjanus guttatus.</title>
        <authorList>
            <person name="Soto-Rodriguez S."/>
            <person name="Lozano-Olvera R."/>
            <person name="Gomez-Gil B."/>
        </authorList>
    </citation>
    <scope>NUCLEOTIDE SEQUENCE [LARGE SCALE GENOMIC DNA]</scope>
    <source>
        <strain evidence="15 16">CAIM 1751</strain>
    </source>
</reference>
<feature type="active site" description="Proton donor" evidence="12">
    <location>
        <position position="280"/>
    </location>
</feature>
<dbReference type="EMBL" id="RKIK01000029">
    <property type="protein sequence ID" value="ROV59970.1"/>
    <property type="molecule type" value="Genomic_DNA"/>
</dbReference>
<organism evidence="15 16">
    <name type="scientific">Vibrio ponticus</name>
    <dbReference type="NCBI Taxonomy" id="265668"/>
    <lineage>
        <taxon>Bacteria</taxon>
        <taxon>Pseudomonadati</taxon>
        <taxon>Pseudomonadota</taxon>
        <taxon>Gammaproteobacteria</taxon>
        <taxon>Vibrionales</taxon>
        <taxon>Vibrionaceae</taxon>
        <taxon>Vibrio</taxon>
    </lineage>
</organism>
<dbReference type="GO" id="GO:0004177">
    <property type="term" value="F:aminopeptidase activity"/>
    <property type="evidence" value="ECO:0007669"/>
    <property type="project" value="UniProtKB-UniRule"/>
</dbReference>
<dbReference type="PANTHER" id="PTHR43722">
    <property type="entry name" value="PROLINE IMINOPEPTIDASE"/>
    <property type="match status" value="1"/>
</dbReference>
<comment type="subcellular location">
    <subcellularLocation>
        <location evidence="2 11">Cytoplasm</location>
    </subcellularLocation>
</comment>
<feature type="active site" evidence="12">
    <location>
        <position position="252"/>
    </location>
</feature>